<dbReference type="Pfam" id="PF00132">
    <property type="entry name" value="Hexapep"/>
    <property type="match status" value="1"/>
</dbReference>
<dbReference type="PANTHER" id="PTHR43300">
    <property type="entry name" value="ACETYLTRANSFERASE"/>
    <property type="match status" value="1"/>
</dbReference>
<accession>A0ABW1H3D0</accession>
<dbReference type="InterPro" id="IPR001451">
    <property type="entry name" value="Hexapep"/>
</dbReference>
<dbReference type="EMBL" id="JBHSQS010000005">
    <property type="protein sequence ID" value="MFC5923796.1"/>
    <property type="molecule type" value="Genomic_DNA"/>
</dbReference>
<gene>
    <name evidence="4" type="ORF">ACFQGL_10630</name>
</gene>
<dbReference type="SUPFAM" id="SSF47336">
    <property type="entry name" value="ACP-like"/>
    <property type="match status" value="1"/>
</dbReference>
<evidence type="ECO:0000256" key="2">
    <source>
        <dbReference type="ARBA" id="ARBA00022737"/>
    </source>
</evidence>
<keyword evidence="1" id="KW-0808">Transferase</keyword>
<dbReference type="Pfam" id="PF00550">
    <property type="entry name" value="PP-binding"/>
    <property type="match status" value="1"/>
</dbReference>
<dbReference type="SUPFAM" id="SSF51161">
    <property type="entry name" value="Trimeric LpxA-like enzymes"/>
    <property type="match status" value="1"/>
</dbReference>
<evidence type="ECO:0000259" key="3">
    <source>
        <dbReference type="PROSITE" id="PS50075"/>
    </source>
</evidence>
<evidence type="ECO:0000313" key="4">
    <source>
        <dbReference type="EMBL" id="MFC5923796.1"/>
    </source>
</evidence>
<reference evidence="5" key="1">
    <citation type="journal article" date="2019" name="Int. J. Syst. Evol. Microbiol.">
        <title>The Global Catalogue of Microorganisms (GCM) 10K type strain sequencing project: providing services to taxonomists for standard genome sequencing and annotation.</title>
        <authorList>
            <consortium name="The Broad Institute Genomics Platform"/>
            <consortium name="The Broad Institute Genome Sequencing Center for Infectious Disease"/>
            <person name="Wu L."/>
            <person name="Ma J."/>
        </authorList>
    </citation>
    <scope>NUCLEOTIDE SEQUENCE [LARGE SCALE GENOMIC DNA]</scope>
    <source>
        <strain evidence="5">CGMCC 4.7144</strain>
    </source>
</reference>
<protein>
    <submittedName>
        <fullName evidence="4">DapH/DapD/GlmU-related protein</fullName>
    </submittedName>
</protein>
<evidence type="ECO:0000256" key="1">
    <source>
        <dbReference type="ARBA" id="ARBA00022679"/>
    </source>
</evidence>
<keyword evidence="2" id="KW-0677">Repeat</keyword>
<proteinExistence type="predicted"/>
<dbReference type="CDD" id="cd03358">
    <property type="entry name" value="LbH_WxcM_N_like"/>
    <property type="match status" value="1"/>
</dbReference>
<feature type="domain" description="Carrier" evidence="3">
    <location>
        <begin position="4"/>
        <end position="80"/>
    </location>
</feature>
<dbReference type="PANTHER" id="PTHR43300:SF4">
    <property type="entry name" value="ACYL-[ACYL-CARRIER-PROTEIN]--UDP-N-ACETYLGLUCOSAMINE O-ACYLTRANSFERASE"/>
    <property type="match status" value="1"/>
</dbReference>
<dbReference type="RefSeq" id="WP_377509155.1">
    <property type="nucleotide sequence ID" value="NZ_JBHSQS010000005.1"/>
</dbReference>
<dbReference type="Proteomes" id="UP001596226">
    <property type="component" value="Unassembled WGS sequence"/>
</dbReference>
<dbReference type="PROSITE" id="PS50075">
    <property type="entry name" value="CARRIER"/>
    <property type="match status" value="1"/>
</dbReference>
<comment type="caution">
    <text evidence="4">The sequence shown here is derived from an EMBL/GenBank/DDBJ whole genome shotgun (WGS) entry which is preliminary data.</text>
</comment>
<dbReference type="Gene3D" id="2.160.10.10">
    <property type="entry name" value="Hexapeptide repeat proteins"/>
    <property type="match status" value="1"/>
</dbReference>
<keyword evidence="5" id="KW-1185">Reference proteome</keyword>
<organism evidence="4 5">
    <name type="scientific">Micromonospora vulcania</name>
    <dbReference type="NCBI Taxonomy" id="1441873"/>
    <lineage>
        <taxon>Bacteria</taxon>
        <taxon>Bacillati</taxon>
        <taxon>Actinomycetota</taxon>
        <taxon>Actinomycetes</taxon>
        <taxon>Micromonosporales</taxon>
        <taxon>Micromonosporaceae</taxon>
        <taxon>Micromonospora</taxon>
    </lineage>
</organism>
<dbReference type="PROSITE" id="PS00101">
    <property type="entry name" value="HEXAPEP_TRANSFERASES"/>
    <property type="match status" value="2"/>
</dbReference>
<dbReference type="Pfam" id="PF14602">
    <property type="entry name" value="Hexapep_2"/>
    <property type="match status" value="1"/>
</dbReference>
<sequence length="289" mass="29593">MLSADTATLRTALLAAVTTVRPQPGLIAGDRSFADLGLDSLDRLVLVHTVEQATGVTVPDHVLAGARHVDDLLSYLDTVGPAADEDPAGPGAAETQLGVVDDGAVVGAGSRLWHQAQVAAGARIGADCTLGKGAYVGAGSQLGDRVKLGNYACVFGATIADDAMISPHAALLEDPAPRATTPDGRRKEHTDFDQCPVTVGRRATIGAGAMIAPGVTVGHDALVAIGAVVVRDVLPYALVAGNPARQCGWVCTCGRTLADTLRCPRCSRGYIRHGDELHLLGDPADACDG</sequence>
<name>A0ABW1H3D0_9ACTN</name>
<dbReference type="InterPro" id="IPR018357">
    <property type="entry name" value="Hexapep_transf_CS"/>
</dbReference>
<dbReference type="InterPro" id="IPR011004">
    <property type="entry name" value="Trimer_LpxA-like_sf"/>
</dbReference>
<evidence type="ECO:0000313" key="5">
    <source>
        <dbReference type="Proteomes" id="UP001596226"/>
    </source>
</evidence>
<dbReference type="InterPro" id="IPR050179">
    <property type="entry name" value="Trans_hexapeptide_repeat"/>
</dbReference>
<dbReference type="InterPro" id="IPR036736">
    <property type="entry name" value="ACP-like_sf"/>
</dbReference>
<dbReference type="Gene3D" id="1.10.1200.10">
    <property type="entry name" value="ACP-like"/>
    <property type="match status" value="1"/>
</dbReference>
<dbReference type="InterPro" id="IPR009081">
    <property type="entry name" value="PP-bd_ACP"/>
</dbReference>